<feature type="compositionally biased region" description="Low complexity" evidence="6">
    <location>
        <begin position="876"/>
        <end position="891"/>
    </location>
</feature>
<dbReference type="PANTHER" id="PTHR17550">
    <property type="entry name" value="E3 UBIQUITIN-PROTEIN LIGASE TTC3"/>
    <property type="match status" value="1"/>
</dbReference>
<dbReference type="InterPro" id="IPR012677">
    <property type="entry name" value="Nucleotide-bd_a/b_plait_sf"/>
</dbReference>
<dbReference type="PROSITE" id="PS01358">
    <property type="entry name" value="ZF_RANBP2_1"/>
    <property type="match status" value="1"/>
</dbReference>
<keyword evidence="1" id="KW-0479">Metal-binding</keyword>
<reference evidence="8" key="5">
    <citation type="submission" date="2025-09" db="UniProtKB">
        <authorList>
            <consortium name="Ensembl"/>
        </authorList>
    </citation>
    <scope>IDENTIFICATION</scope>
</reference>
<dbReference type="STRING" id="7868.ENSCMIP00000010315"/>
<dbReference type="PANTHER" id="PTHR17550:SF7">
    <property type="entry name" value="RNA-BINDING PROTEIN 44"/>
    <property type="match status" value="1"/>
</dbReference>
<evidence type="ECO:0000313" key="8">
    <source>
        <dbReference type="Ensembl" id="ENSCMIP00000010315.1"/>
    </source>
</evidence>
<dbReference type="Ensembl" id="ENSCMIT00000010587.1">
    <property type="protein sequence ID" value="ENSCMIP00000010315.1"/>
    <property type="gene ID" value="ENSCMIG00000005441.1"/>
</dbReference>
<dbReference type="InterPro" id="IPR056870">
    <property type="entry name" value="TTC3/DZIP3/RBM44-like_helical"/>
</dbReference>
<evidence type="ECO:0000313" key="9">
    <source>
        <dbReference type="Proteomes" id="UP000314986"/>
    </source>
</evidence>
<evidence type="ECO:0000256" key="3">
    <source>
        <dbReference type="ARBA" id="ARBA00022833"/>
    </source>
</evidence>
<feature type="region of interest" description="Disordered" evidence="6">
    <location>
        <begin position="873"/>
        <end position="901"/>
    </location>
</feature>
<keyword evidence="9" id="KW-1185">Reference proteome</keyword>
<dbReference type="Gene3D" id="3.30.70.330">
    <property type="match status" value="1"/>
</dbReference>
<keyword evidence="3" id="KW-0862">Zinc</keyword>
<dbReference type="SUPFAM" id="SSF54928">
    <property type="entry name" value="RNA-binding domain, RBD"/>
    <property type="match status" value="1"/>
</dbReference>
<reference evidence="9" key="3">
    <citation type="journal article" date="2014" name="Nature">
        <title>Elephant shark genome provides unique insights into gnathostome evolution.</title>
        <authorList>
            <consortium name="International Elephant Shark Genome Sequencing Consortium"/>
            <person name="Venkatesh B."/>
            <person name="Lee A.P."/>
            <person name="Ravi V."/>
            <person name="Maurya A.K."/>
            <person name="Lian M.M."/>
            <person name="Swann J.B."/>
            <person name="Ohta Y."/>
            <person name="Flajnik M.F."/>
            <person name="Sutoh Y."/>
            <person name="Kasahara M."/>
            <person name="Hoon S."/>
            <person name="Gangu V."/>
            <person name="Roy S.W."/>
            <person name="Irimia M."/>
            <person name="Korzh V."/>
            <person name="Kondrychyn I."/>
            <person name="Lim Z.W."/>
            <person name="Tay B.H."/>
            <person name="Tohari S."/>
            <person name="Kong K.W."/>
            <person name="Ho S."/>
            <person name="Lorente-Galdos B."/>
            <person name="Quilez J."/>
            <person name="Marques-Bonet T."/>
            <person name="Raney B.J."/>
            <person name="Ingham P.W."/>
            <person name="Tay A."/>
            <person name="Hillier L.W."/>
            <person name="Minx P."/>
            <person name="Boehm T."/>
            <person name="Wilson R.K."/>
            <person name="Brenner S."/>
            <person name="Warren W.C."/>
        </authorList>
    </citation>
    <scope>NUCLEOTIDE SEQUENCE [LARGE SCALE GENOMIC DNA]</scope>
</reference>
<organism evidence="8 9">
    <name type="scientific">Callorhinchus milii</name>
    <name type="common">Ghost shark</name>
    <dbReference type="NCBI Taxonomy" id="7868"/>
    <lineage>
        <taxon>Eukaryota</taxon>
        <taxon>Metazoa</taxon>
        <taxon>Chordata</taxon>
        <taxon>Craniata</taxon>
        <taxon>Vertebrata</taxon>
        <taxon>Chondrichthyes</taxon>
        <taxon>Holocephali</taxon>
        <taxon>Chimaeriformes</taxon>
        <taxon>Callorhinchidae</taxon>
        <taxon>Callorhinchus</taxon>
    </lineage>
</organism>
<evidence type="ECO:0000256" key="2">
    <source>
        <dbReference type="ARBA" id="ARBA00022771"/>
    </source>
</evidence>
<dbReference type="GO" id="GO:0003723">
    <property type="term" value="F:RNA binding"/>
    <property type="evidence" value="ECO:0007669"/>
    <property type="project" value="UniProtKB-UniRule"/>
</dbReference>
<feature type="coiled-coil region" evidence="5">
    <location>
        <begin position="641"/>
        <end position="668"/>
    </location>
</feature>
<reference evidence="9" key="1">
    <citation type="journal article" date="2006" name="Science">
        <title>Ancient noncoding elements conserved in the human genome.</title>
        <authorList>
            <person name="Venkatesh B."/>
            <person name="Kirkness E.F."/>
            <person name="Loh Y.H."/>
            <person name="Halpern A.L."/>
            <person name="Lee A.P."/>
            <person name="Johnson J."/>
            <person name="Dandona N."/>
            <person name="Viswanathan L.D."/>
            <person name="Tay A."/>
            <person name="Venter J.C."/>
            <person name="Strausberg R.L."/>
            <person name="Brenner S."/>
        </authorList>
    </citation>
    <scope>NUCLEOTIDE SEQUENCE [LARGE SCALE GENOMIC DNA]</scope>
</reference>
<dbReference type="PROSITE" id="PS50102">
    <property type="entry name" value="RRM"/>
    <property type="match status" value="1"/>
</dbReference>
<reference evidence="8" key="4">
    <citation type="submission" date="2025-08" db="UniProtKB">
        <authorList>
            <consortium name="Ensembl"/>
        </authorList>
    </citation>
    <scope>IDENTIFICATION</scope>
</reference>
<feature type="domain" description="RRM" evidence="7">
    <location>
        <begin position="927"/>
        <end position="1001"/>
    </location>
</feature>
<gene>
    <name evidence="8" type="primary">rbm44</name>
</gene>
<dbReference type="GeneTree" id="ENSGT00940000165690"/>
<dbReference type="AlphaFoldDB" id="A0A4W3H4N6"/>
<name>A0A4W3H4N6_CALMI</name>
<protein>
    <recommendedName>
        <fullName evidence="7">RRM domain-containing protein</fullName>
    </recommendedName>
</protein>
<dbReference type="Proteomes" id="UP000314986">
    <property type="component" value="Unassembled WGS sequence"/>
</dbReference>
<dbReference type="OMA" id="FYCIWPC"/>
<evidence type="ECO:0000256" key="5">
    <source>
        <dbReference type="SAM" id="Coils"/>
    </source>
</evidence>
<dbReference type="GO" id="GO:0008270">
    <property type="term" value="F:zinc ion binding"/>
    <property type="evidence" value="ECO:0007669"/>
    <property type="project" value="UniProtKB-KW"/>
</dbReference>
<keyword evidence="5" id="KW-0175">Coiled coil</keyword>
<reference evidence="9" key="2">
    <citation type="journal article" date="2007" name="PLoS Biol.">
        <title>Survey sequencing and comparative analysis of the elephant shark (Callorhinchus milii) genome.</title>
        <authorList>
            <person name="Venkatesh B."/>
            <person name="Kirkness E.F."/>
            <person name="Loh Y.H."/>
            <person name="Halpern A.L."/>
            <person name="Lee A.P."/>
            <person name="Johnson J."/>
            <person name="Dandona N."/>
            <person name="Viswanathan L.D."/>
            <person name="Tay A."/>
            <person name="Venter J.C."/>
            <person name="Strausberg R.L."/>
            <person name="Brenner S."/>
        </authorList>
    </citation>
    <scope>NUCLEOTIDE SEQUENCE [LARGE SCALE GENOMIC DNA]</scope>
</reference>
<dbReference type="InParanoid" id="A0A4W3H4N6"/>
<evidence type="ECO:0000256" key="6">
    <source>
        <dbReference type="SAM" id="MobiDB-lite"/>
    </source>
</evidence>
<proteinExistence type="predicted"/>
<keyword evidence="4" id="KW-0694">RNA-binding</keyword>
<evidence type="ECO:0000256" key="4">
    <source>
        <dbReference type="PROSITE-ProRule" id="PRU00176"/>
    </source>
</evidence>
<dbReference type="Pfam" id="PF24905">
    <property type="entry name" value="TTC3_9th"/>
    <property type="match status" value="1"/>
</dbReference>
<keyword evidence="2" id="KW-0863">Zinc-finger</keyword>
<accession>A0A4W3H4N6</accession>
<dbReference type="InterPro" id="IPR001876">
    <property type="entry name" value="Znf_RanBP2"/>
</dbReference>
<dbReference type="SMART" id="SM00360">
    <property type="entry name" value="RRM"/>
    <property type="match status" value="1"/>
</dbReference>
<sequence length="1148" mass="127041">MSSELNQSRMPTFYCIWPCDKCDYCNTLGVRKCRNCGEPLKGAEQPMYLEDKNMLEAHNQRILTCPKAAKGLLCFTTTRTPCTVNQLMGGEGDCAKSTKQLFDYEDSISSLDTGSKIQFSEEIVKASLELSKSLDSVYEANQDVKGNSTFSDLEQGKCLEVGLAMEISQEMNLSLDTEFDMYRKLHVMSLKQAVGNGCFQECKGERLQQYFPKCNVSESLDGLDQETLPDYCSMDSTENYIRFDDDNNLRHEQICTEMQNPTPFSDFQNPANLNCYSDYPIRVEEIDEASFFSAVTSAQKSFVNEDSAFSIPAERSSVEPFVACKSSGSPEVDVENNVIDHCRTDLDKSIDIQTELLLPDCTTPSQHYIPCQIEEFANDHFDGATPTNAELNVRADIFVPSTFSKAENCIQSENDSKQSNSWAQYSILSTYGTIDDSCESAVLDTEVSRDADQLKLFEDSFVSAAGDSIVFGSELNCDATSHMNDLCIPLTMTGGNNKSVNCEYQTSEFITGDGTLTEEISVGTKVKHAYCSSTDIIKIDQGIDACTDFRVNFTIDKATMAKSSVINKAENTDITLMSKNRPTLGQSGTCRSVACNTKWSTVAFSAKAQNTQTTEIGTEEKCTNTILQTTDLNSYLKELDANRYKTKLKKALDELAELKKKYKSIELQEQHPLSGTKDVSHPSSCCSKMKQRAIKAELQLLNMQYWMCQQHCWKIHSLTIEESAFSDLGSSLLDIPTEYSSAVSSVLQELKVNYESMKERVQHGISLDNLPLLSVEIKGPSRITNFVPATLGNPKLMSEHQKHLKNGTETAAVNVPLQGLSSGRAVGDTQDQSDHWQHATDRRVQIQTDCVNTKNLVKDPEVTDDWFDAQENVTASGSSSSVQGDSKSSRGLLTGAEDTEKNTEAGKIRDLSFCIGKSMTKESVQTRYIYVDRLSKSMTGMEIRNLFQKYQVSGVWLGSLRSEDRCGVLRVASASLATLAVDEMNGRELHGKIINVHLAKVSGGHMLPVFTYSQPPAFHTVQTPDGKMLSSEVEVQQSSVVASSAPTKVPNTASHKQVNRRKYRQMQALQGTPTTTGIFIPQNSANLSSFNKLMKTLVEMHPDTNRDAIIEALKEVKANNKGFLNGLALNTIVQMTSAILKSRPSVNG</sequence>
<dbReference type="InterPro" id="IPR035979">
    <property type="entry name" value="RBD_domain_sf"/>
</dbReference>
<dbReference type="InterPro" id="IPR000504">
    <property type="entry name" value="RRM_dom"/>
</dbReference>
<evidence type="ECO:0000259" key="7">
    <source>
        <dbReference type="PROSITE" id="PS50102"/>
    </source>
</evidence>
<evidence type="ECO:0000256" key="1">
    <source>
        <dbReference type="ARBA" id="ARBA00022723"/>
    </source>
</evidence>